<dbReference type="PANTHER" id="PTHR43798">
    <property type="entry name" value="MONOACYLGLYCEROL LIPASE"/>
    <property type="match status" value="1"/>
</dbReference>
<feature type="domain" description="AB hydrolase-1" evidence="1">
    <location>
        <begin position="26"/>
        <end position="264"/>
    </location>
</feature>
<dbReference type="PRINTS" id="PR00111">
    <property type="entry name" value="ABHYDROLASE"/>
</dbReference>
<evidence type="ECO:0000259" key="1">
    <source>
        <dbReference type="Pfam" id="PF00561"/>
    </source>
</evidence>
<evidence type="ECO:0000313" key="2">
    <source>
        <dbReference type="EMBL" id="GGC42456.1"/>
    </source>
</evidence>
<organism evidence="2 3">
    <name type="scientific">Parapedobacter defluvii</name>
    <dbReference type="NCBI Taxonomy" id="2045106"/>
    <lineage>
        <taxon>Bacteria</taxon>
        <taxon>Pseudomonadati</taxon>
        <taxon>Bacteroidota</taxon>
        <taxon>Sphingobacteriia</taxon>
        <taxon>Sphingobacteriales</taxon>
        <taxon>Sphingobacteriaceae</taxon>
        <taxon>Parapedobacter</taxon>
    </lineage>
</organism>
<comment type="caution">
    <text evidence="2">The sequence shown here is derived from an EMBL/GenBank/DDBJ whole genome shotgun (WGS) entry which is preliminary data.</text>
</comment>
<dbReference type="InterPro" id="IPR000073">
    <property type="entry name" value="AB_hydrolase_1"/>
</dbReference>
<reference evidence="3" key="1">
    <citation type="journal article" date="2019" name="Int. J. Syst. Evol. Microbiol.">
        <title>The Global Catalogue of Microorganisms (GCM) 10K type strain sequencing project: providing services to taxonomists for standard genome sequencing and annotation.</title>
        <authorList>
            <consortium name="The Broad Institute Genomics Platform"/>
            <consortium name="The Broad Institute Genome Sequencing Center for Infectious Disease"/>
            <person name="Wu L."/>
            <person name="Ma J."/>
        </authorList>
    </citation>
    <scope>NUCLEOTIDE SEQUENCE [LARGE SCALE GENOMIC DNA]</scope>
    <source>
        <strain evidence="3">CGMCC 1.15342</strain>
    </source>
</reference>
<dbReference type="Gene3D" id="3.40.50.1820">
    <property type="entry name" value="alpha/beta hydrolase"/>
    <property type="match status" value="1"/>
</dbReference>
<name>A0ABQ1MPE0_9SPHI</name>
<sequence length="280" mass="31644">MNHLARQYFETDKGTVEYTRYGSGQPVLFFHGGHSNAIDRLYHLGFDPSKYELITPSRPGYGKTSLQHNESAAATATLMAALLDGLSIHRVILYAASAGGPSAIAFAAKNNDRVQKLILASSVTTTWLGQKDRKYRLAKRLFRPPIQSVAWLFVRFMASDAPMLLGRLFFREFSTQSRHLISRPEAFRLAAALSVYDSGRGFLNDLKQEVDQESLTRVDCPTLILHSKYDASVAVQHARHAKEYIPHAQLVLLENPWGHMIWIDDCRIEVEKQIQKFLIN</sequence>
<gene>
    <name evidence="2" type="primary">ycgS</name>
    <name evidence="2" type="ORF">GCM10011386_38360</name>
</gene>
<dbReference type="InterPro" id="IPR050266">
    <property type="entry name" value="AB_hydrolase_sf"/>
</dbReference>
<dbReference type="PANTHER" id="PTHR43798:SF33">
    <property type="entry name" value="HYDROLASE, PUTATIVE (AFU_ORTHOLOGUE AFUA_2G14860)-RELATED"/>
    <property type="match status" value="1"/>
</dbReference>
<evidence type="ECO:0000313" key="3">
    <source>
        <dbReference type="Proteomes" id="UP000597338"/>
    </source>
</evidence>
<accession>A0ABQ1MPE0</accession>
<dbReference type="Proteomes" id="UP000597338">
    <property type="component" value="Unassembled WGS sequence"/>
</dbReference>
<keyword evidence="3" id="KW-1185">Reference proteome</keyword>
<dbReference type="EMBL" id="BMIK01000018">
    <property type="protein sequence ID" value="GGC42456.1"/>
    <property type="molecule type" value="Genomic_DNA"/>
</dbReference>
<dbReference type="SUPFAM" id="SSF53474">
    <property type="entry name" value="alpha/beta-Hydrolases"/>
    <property type="match status" value="1"/>
</dbReference>
<proteinExistence type="predicted"/>
<dbReference type="InterPro" id="IPR029058">
    <property type="entry name" value="AB_hydrolase_fold"/>
</dbReference>
<dbReference type="RefSeq" id="WP_188753084.1">
    <property type="nucleotide sequence ID" value="NZ_BMIK01000018.1"/>
</dbReference>
<keyword evidence="2" id="KW-0378">Hydrolase</keyword>
<protein>
    <submittedName>
        <fullName evidence="2">Hydrolase YcgS</fullName>
    </submittedName>
</protein>
<dbReference type="GO" id="GO:0016787">
    <property type="term" value="F:hydrolase activity"/>
    <property type="evidence" value="ECO:0007669"/>
    <property type="project" value="UniProtKB-KW"/>
</dbReference>
<dbReference type="Pfam" id="PF00561">
    <property type="entry name" value="Abhydrolase_1"/>
    <property type="match status" value="1"/>
</dbReference>